<proteinExistence type="predicted"/>
<reference evidence="1 2" key="1">
    <citation type="submission" date="2024-09" db="EMBL/GenBank/DDBJ databases">
        <authorList>
            <consortium name="All-Russian atlas of soil microorganisms"/>
            <consortium name="as a basis for the search for new antimicrobial producers and enzymes with unique properties"/>
            <person name="Sokolova E.A."/>
            <person name="Voronina E.N."/>
        </authorList>
    </citation>
    <scope>NUCLEOTIDE SEQUENCE [LARGE SCALE GENOMIC DNA]</scope>
    <source>
        <strain evidence="1 2">AF-22b-331.1</strain>
    </source>
</reference>
<accession>A0ABW7CXM2</accession>
<name>A0ABW7CXM2_9GAMM</name>
<dbReference type="RefSeq" id="WP_394163480.1">
    <property type="nucleotide sequence ID" value="NZ_JBHGCJ010000007.1"/>
</dbReference>
<comment type="caution">
    <text evidence="1">The sequence shown here is derived from an EMBL/GenBank/DDBJ whole genome shotgun (WGS) entry which is preliminary data.</text>
</comment>
<protein>
    <submittedName>
        <fullName evidence="1">Uncharacterized protein</fullName>
    </submittedName>
</protein>
<keyword evidence="2" id="KW-1185">Reference proteome</keyword>
<sequence length="1309" mass="142049">MQDTASLSRFYALPVTAAIAAAIDTDVAQADLDDLVHAHLSRNPLYFGGIDKTLSGFVVLDDSGDNYTLLDLRGDGSVWWQDHETRQLELRFASLEDYLACRARLARGEDSEAALLAEYACTPDARAGDSPALLARYQWLMHALALPARDPQGNALHSPNTLAVDAYTCYIPLFPEQGDDQRCFRKELPRLAGDPHLALYWLLHASLLGQDARLAKVLAAIGPTEVPLLQAFVAVFGHLADDADIAVVPGFAHRRARLLILAQIDTAAPLQQRLRAMAVSPHTVGMELVDELTLALQNDPDAFDAAQALQSLDRIQADATAVWALRAYLQNHLGQPAGAAADRATRLMAATAHAPLDAVKTLHPILPLISDGDALLQVVTPLLAWDDLMTRVLDMLEHAQTLLGTEVIAAEARAHLRHLADDLLTIWDAPSFAEGVAAAAPATREAMAIRLTRRPELADTDEDREWAIRFVLGSPLHSRGALLQRALPQLAPRLQRRLLPDICASITDPGDGLVPMLIALIGEEPPAGDISAEMDADARADAVLAGMQTLWGDARLFEPLMALLARAPVKSVLVDRLGQAIQPFQAALDTAQRQRLFHWALARVQARQDDHWSPRVLDGLGTPDLAPALRKALQAESAAMAAGQPASEAVLSSLYNSLGELGKQDPDTASFLIDRLWEEQAYVRGVYWALHGCWSPPLHAQVMQRLRESPHIAAAATYCVSVHTWDKRTQPALDVAALVLDWPLPDDSASRAQLKYLLLLGSSLALLQQQPAQVRAFHHRATAIDGPAREPGARTDAAFDPFSTADLQARLQDALDGKAERELASLHARLQQARADGTPDTRITLQALGQLAGGTAAFAWCRDPASGATLFQDVLGNTHYFDGYAIVAPPFQLQGYTLRDEGPAFFHDATEVSERWMCWKGETFYDWTRLGAAINVIHGENNAAGQVNLALRFASAAEAAQWFATVTASPPRAFVACDPWYRAGHGEVSRTLRNPRKPGGTYLRLRNQAWTDADGNRLLGDAALAAVNALEVDARRAGGFTYTIEYQDDFKRPQDLSVLDWLAEVRAVHAGTLAESLEQTVDVVASYLAAHVLQPAGTALGVRRDGPASAADIDALAASRHHPLPAALVAYWQHHACTGWHYPGHGRRLLSPAEILASAAVDGHRPLVVDAHGQPQWLLADAENEDQQVIPLDPAVDRRYQYSAHGGVRTALVDTLLDALDRDVADIALLWHGQRGDADVVRLQLASEREVTTLRLDRDACVLAIRKGKRGQPGRVRFQHLATPAKAAAAFDKARTVAEAAGQQAQATA</sequence>
<gene>
    <name evidence="1" type="ORF">ACEU0G_003712</name>
</gene>
<organism evidence="1 2">
    <name type="scientific">Stenotrophomonas nematodicola</name>
    <dbReference type="NCBI Taxonomy" id="2656746"/>
    <lineage>
        <taxon>Bacteria</taxon>
        <taxon>Pseudomonadati</taxon>
        <taxon>Pseudomonadota</taxon>
        <taxon>Gammaproteobacteria</taxon>
        <taxon>Lysobacterales</taxon>
        <taxon>Lysobacteraceae</taxon>
        <taxon>Stenotrophomonas</taxon>
    </lineage>
</organism>
<evidence type="ECO:0000313" key="1">
    <source>
        <dbReference type="EMBL" id="MFG6109694.1"/>
    </source>
</evidence>
<evidence type="ECO:0000313" key="2">
    <source>
        <dbReference type="Proteomes" id="UP001605261"/>
    </source>
</evidence>
<dbReference type="Proteomes" id="UP001605261">
    <property type="component" value="Unassembled WGS sequence"/>
</dbReference>
<dbReference type="EMBL" id="JBHGCJ010000007">
    <property type="protein sequence ID" value="MFG6109694.1"/>
    <property type="molecule type" value="Genomic_DNA"/>
</dbReference>